<feature type="chain" id="PRO_5015140031" description="Rapid ALkalinization Factor" evidence="1">
    <location>
        <begin position="24"/>
        <end position="70"/>
    </location>
</feature>
<evidence type="ECO:0000256" key="1">
    <source>
        <dbReference type="SAM" id="SignalP"/>
    </source>
</evidence>
<evidence type="ECO:0008006" key="4">
    <source>
        <dbReference type="Google" id="ProtNLM"/>
    </source>
</evidence>
<accession>A0A2P5AE53</accession>
<dbReference type="Proteomes" id="UP000237105">
    <property type="component" value="Unassembled WGS sequence"/>
</dbReference>
<proteinExistence type="predicted"/>
<sequence length="70" mass="7932">MNELLFLLVALAAIFFVFRTFKADDDVALLGDDRVCRGSVDDCLRAGYLGPDSGRRHHSTVHCRRAFFEQ</sequence>
<dbReference type="EMBL" id="JXTB01000642">
    <property type="protein sequence ID" value="PON34809.1"/>
    <property type="molecule type" value="Genomic_DNA"/>
</dbReference>
<gene>
    <name evidence="2" type="ORF">PanWU01x14_341560</name>
</gene>
<feature type="signal peptide" evidence="1">
    <location>
        <begin position="1"/>
        <end position="23"/>
    </location>
</feature>
<organism evidence="2 3">
    <name type="scientific">Parasponia andersonii</name>
    <name type="common">Sponia andersonii</name>
    <dbReference type="NCBI Taxonomy" id="3476"/>
    <lineage>
        <taxon>Eukaryota</taxon>
        <taxon>Viridiplantae</taxon>
        <taxon>Streptophyta</taxon>
        <taxon>Embryophyta</taxon>
        <taxon>Tracheophyta</taxon>
        <taxon>Spermatophyta</taxon>
        <taxon>Magnoliopsida</taxon>
        <taxon>eudicotyledons</taxon>
        <taxon>Gunneridae</taxon>
        <taxon>Pentapetalae</taxon>
        <taxon>rosids</taxon>
        <taxon>fabids</taxon>
        <taxon>Rosales</taxon>
        <taxon>Cannabaceae</taxon>
        <taxon>Parasponia</taxon>
    </lineage>
</organism>
<name>A0A2P5AE53_PARAD</name>
<keyword evidence="3" id="KW-1185">Reference proteome</keyword>
<protein>
    <recommendedName>
        <fullName evidence="4">Rapid ALkalinization Factor</fullName>
    </recommendedName>
</protein>
<evidence type="ECO:0000313" key="2">
    <source>
        <dbReference type="EMBL" id="PON34809.1"/>
    </source>
</evidence>
<reference evidence="3" key="1">
    <citation type="submission" date="2016-06" db="EMBL/GenBank/DDBJ databases">
        <title>Parallel loss of symbiosis genes in relatives of nitrogen-fixing non-legume Parasponia.</title>
        <authorList>
            <person name="Van Velzen R."/>
            <person name="Holmer R."/>
            <person name="Bu F."/>
            <person name="Rutten L."/>
            <person name="Van Zeijl A."/>
            <person name="Liu W."/>
            <person name="Santuari L."/>
            <person name="Cao Q."/>
            <person name="Sharma T."/>
            <person name="Shen D."/>
            <person name="Roswanjaya Y."/>
            <person name="Wardhani T."/>
            <person name="Kalhor M.S."/>
            <person name="Jansen J."/>
            <person name="Van den Hoogen J."/>
            <person name="Gungor B."/>
            <person name="Hartog M."/>
            <person name="Hontelez J."/>
            <person name="Verver J."/>
            <person name="Yang W.-C."/>
            <person name="Schijlen E."/>
            <person name="Repin R."/>
            <person name="Schilthuizen M."/>
            <person name="Schranz E."/>
            <person name="Heidstra R."/>
            <person name="Miyata K."/>
            <person name="Fedorova E."/>
            <person name="Kohlen W."/>
            <person name="Bisseling T."/>
            <person name="Smit S."/>
            <person name="Geurts R."/>
        </authorList>
    </citation>
    <scope>NUCLEOTIDE SEQUENCE [LARGE SCALE GENOMIC DNA]</scope>
    <source>
        <strain evidence="3">cv. WU1-14</strain>
    </source>
</reference>
<evidence type="ECO:0000313" key="3">
    <source>
        <dbReference type="Proteomes" id="UP000237105"/>
    </source>
</evidence>
<keyword evidence="1" id="KW-0732">Signal</keyword>
<dbReference type="AlphaFoldDB" id="A0A2P5AE53"/>
<comment type="caution">
    <text evidence="2">The sequence shown here is derived from an EMBL/GenBank/DDBJ whole genome shotgun (WGS) entry which is preliminary data.</text>
</comment>